<keyword evidence="5" id="KW-0472">Membrane</keyword>
<gene>
    <name evidence="10" type="ORF">SAMN02745130_02819</name>
</gene>
<name>A0A1T4XCZ2_9GAMM</name>
<dbReference type="CDD" id="cd07205">
    <property type="entry name" value="Pat_PNPLA6_PNPLA7_NTE1_like"/>
    <property type="match status" value="1"/>
</dbReference>
<feature type="signal peptide" evidence="7">
    <location>
        <begin position="1"/>
        <end position="26"/>
    </location>
</feature>
<feature type="domain" description="PNPLA" evidence="8">
    <location>
        <begin position="39"/>
        <end position="231"/>
    </location>
</feature>
<dbReference type="GO" id="GO:0016042">
    <property type="term" value="P:lipid catabolic process"/>
    <property type="evidence" value="ECO:0007669"/>
    <property type="project" value="UniProtKB-UniRule"/>
</dbReference>
<feature type="chain" id="PRO_5013024371" evidence="7">
    <location>
        <begin position="27"/>
        <end position="744"/>
    </location>
</feature>
<feature type="active site" description="Proton acceptor" evidence="6">
    <location>
        <position position="218"/>
    </location>
</feature>
<keyword evidence="2 6" id="KW-0378">Hydrolase</keyword>
<dbReference type="InterPro" id="IPR002641">
    <property type="entry name" value="PNPLA_dom"/>
</dbReference>
<dbReference type="EMBL" id="FUYB01000015">
    <property type="protein sequence ID" value="SKA87277.1"/>
    <property type="molecule type" value="Genomic_DNA"/>
</dbReference>
<evidence type="ECO:0000256" key="5">
    <source>
        <dbReference type="ARBA" id="ARBA00023136"/>
    </source>
</evidence>
<evidence type="ECO:0000256" key="2">
    <source>
        <dbReference type="ARBA" id="ARBA00022801"/>
    </source>
</evidence>
<accession>A0A1T4XCZ2</accession>
<dbReference type="Gene3D" id="3.40.1090.10">
    <property type="entry name" value="Cytosolic phospholipase A2 catalytic domain"/>
    <property type="match status" value="1"/>
</dbReference>
<comment type="subcellular location">
    <subcellularLocation>
        <location evidence="1">Membrane</location>
    </subcellularLocation>
</comment>
<dbReference type="GO" id="GO:0016787">
    <property type="term" value="F:hydrolase activity"/>
    <property type="evidence" value="ECO:0007669"/>
    <property type="project" value="UniProtKB-UniRule"/>
</dbReference>
<dbReference type="PANTHER" id="PTHR14226:SF29">
    <property type="entry name" value="NEUROPATHY TARGET ESTERASE SWS"/>
    <property type="match status" value="1"/>
</dbReference>
<dbReference type="Pfam" id="PF01734">
    <property type="entry name" value="Patatin"/>
    <property type="match status" value="1"/>
</dbReference>
<feature type="active site" description="Nucleophile" evidence="6">
    <location>
        <position position="72"/>
    </location>
</feature>
<dbReference type="PANTHER" id="PTHR14226">
    <property type="entry name" value="NEUROPATHY TARGET ESTERASE/SWISS CHEESE D.MELANOGASTER"/>
    <property type="match status" value="1"/>
</dbReference>
<dbReference type="Proteomes" id="UP000190460">
    <property type="component" value="Unassembled WGS sequence"/>
</dbReference>
<dbReference type="PROSITE" id="PS51635">
    <property type="entry name" value="PNPLA"/>
    <property type="match status" value="1"/>
</dbReference>
<dbReference type="Pfam" id="PF07244">
    <property type="entry name" value="POTRA"/>
    <property type="match status" value="1"/>
</dbReference>
<keyword evidence="11" id="KW-1185">Reference proteome</keyword>
<organism evidence="10 11">
    <name type="scientific">Thiothrix eikelboomii</name>
    <dbReference type="NCBI Taxonomy" id="92487"/>
    <lineage>
        <taxon>Bacteria</taxon>
        <taxon>Pseudomonadati</taxon>
        <taxon>Pseudomonadota</taxon>
        <taxon>Gammaproteobacteria</taxon>
        <taxon>Thiotrichales</taxon>
        <taxon>Thiotrichaceae</taxon>
        <taxon>Thiothrix</taxon>
    </lineage>
</organism>
<evidence type="ECO:0000259" key="8">
    <source>
        <dbReference type="PROSITE" id="PS51635"/>
    </source>
</evidence>
<dbReference type="InterPro" id="IPR016035">
    <property type="entry name" value="Acyl_Trfase/lysoPLipase"/>
</dbReference>
<evidence type="ECO:0000259" key="9">
    <source>
        <dbReference type="PROSITE" id="PS51779"/>
    </source>
</evidence>
<reference evidence="10 11" key="1">
    <citation type="submission" date="2017-02" db="EMBL/GenBank/DDBJ databases">
        <authorList>
            <person name="Peterson S.W."/>
        </authorList>
    </citation>
    <scope>NUCLEOTIDE SEQUENCE [LARGE SCALE GENOMIC DNA]</scope>
    <source>
        <strain evidence="10 11">ATCC 49788</strain>
    </source>
</reference>
<dbReference type="InterPro" id="IPR050301">
    <property type="entry name" value="NTE"/>
</dbReference>
<dbReference type="SUPFAM" id="SSF52151">
    <property type="entry name" value="FabD/lysophospholipase-like"/>
    <property type="match status" value="1"/>
</dbReference>
<evidence type="ECO:0000256" key="7">
    <source>
        <dbReference type="SAM" id="SignalP"/>
    </source>
</evidence>
<dbReference type="PROSITE" id="PS51779">
    <property type="entry name" value="POTRA"/>
    <property type="match status" value="1"/>
</dbReference>
<sequence>MMRFTQFLVFILSLSLGLVGLSPAQAANQAPQKRPRIGLVLGGGGAAGIAHVGVLKVLEEQGVPIDVIAGTSMGAIVGSLYAAGYKADELEKVVSSLDWPSLFEDQQPRDMQSFQLKRDNAGFFNTAEVGIKDHALKLPDGLVSGQKLMFELRRLLERVAQIDDFDRLPIPFRAVATDIETGEQVVLRKGNLATAVRASMSIPGFFSPIVIDDRLLVDGFVSNNVPVDVARQMGADILIVVSLPYYFEKRDQLNSAVAVTVQAMQFLTAKNSLPQLKGLNPPNIVIEPDLQDIGSLSFGRVQETIPIGEKAARAQLGAIKRLAAYAPPSSPTQAQQQVDVKPGAQGMQEGRVAKVILENNSRLQDSVVLQRLGIQAGDALDVAKLQRGLDNVHSLGYFDIVDYNLVPSGKNAYDLHIIARQRSTGDQRLRFGFTLDDNFEGDASYQVGVRHVLKGATRLGTEWRNSLVVGDRFHAETQVLHPLNDRQGAFLDARAWHDRQDFYTYLGKDRSAEVRLGETGVEANWRLDVGTASELSIGGIYRNLTPDTKTGKLSFPGESLQIAGLEFAYSTDTLNDADFPNHGQWLQAEYTRGVKVLGADVEFNRVKIAGGKVWTEGKHRLAVRGQVGSTLRDDAFITEQLSLGGYNSLSGLSPNQLRGNHAALGRGSYMYELVNYPGVAKIYAGGSLELGNTWEKSEDVGWGNLLLSGSLFVGMDSPIGPAFMGIGQTEGYEPSLFMHVGRSF</sequence>
<feature type="short sequence motif" description="GXSXG" evidence="6">
    <location>
        <begin position="70"/>
        <end position="74"/>
    </location>
</feature>
<dbReference type="STRING" id="92487.SAMN02745130_02819"/>
<evidence type="ECO:0000256" key="4">
    <source>
        <dbReference type="ARBA" id="ARBA00023098"/>
    </source>
</evidence>
<protein>
    <submittedName>
        <fullName evidence="10">NTE family protein</fullName>
    </submittedName>
</protein>
<evidence type="ECO:0000256" key="1">
    <source>
        <dbReference type="ARBA" id="ARBA00004370"/>
    </source>
</evidence>
<dbReference type="InterPro" id="IPR034746">
    <property type="entry name" value="POTRA"/>
</dbReference>
<comment type="caution">
    <text evidence="6">Lacks conserved residue(s) required for the propagation of feature annotation.</text>
</comment>
<keyword evidence="7" id="KW-0732">Signal</keyword>
<dbReference type="OrthoDB" id="5290098at2"/>
<keyword evidence="3 6" id="KW-0442">Lipid degradation</keyword>
<feature type="short sequence motif" description="GXGXXG" evidence="6">
    <location>
        <begin position="43"/>
        <end position="48"/>
    </location>
</feature>
<dbReference type="Gene3D" id="2.40.160.50">
    <property type="entry name" value="membrane protein fhac: a member of the omp85/tpsb transporter family"/>
    <property type="match status" value="1"/>
</dbReference>
<evidence type="ECO:0000313" key="10">
    <source>
        <dbReference type="EMBL" id="SKA87277.1"/>
    </source>
</evidence>
<evidence type="ECO:0000256" key="6">
    <source>
        <dbReference type="PROSITE-ProRule" id="PRU01161"/>
    </source>
</evidence>
<dbReference type="InterPro" id="IPR000184">
    <property type="entry name" value="Bac_surfAg_D15"/>
</dbReference>
<feature type="domain" description="POTRA" evidence="9">
    <location>
        <begin position="350"/>
        <end position="420"/>
    </location>
</feature>
<dbReference type="GO" id="GO:0019867">
    <property type="term" value="C:outer membrane"/>
    <property type="evidence" value="ECO:0007669"/>
    <property type="project" value="InterPro"/>
</dbReference>
<keyword evidence="4 6" id="KW-0443">Lipid metabolism</keyword>
<proteinExistence type="predicted"/>
<evidence type="ECO:0000313" key="11">
    <source>
        <dbReference type="Proteomes" id="UP000190460"/>
    </source>
</evidence>
<dbReference type="Pfam" id="PF01103">
    <property type="entry name" value="Omp85"/>
    <property type="match status" value="1"/>
</dbReference>
<dbReference type="Gene3D" id="3.10.20.310">
    <property type="entry name" value="membrane protein fhac"/>
    <property type="match status" value="1"/>
</dbReference>
<evidence type="ECO:0000256" key="3">
    <source>
        <dbReference type="ARBA" id="ARBA00022963"/>
    </source>
</evidence>
<dbReference type="InterPro" id="IPR010827">
    <property type="entry name" value="BamA/TamA_POTRA"/>
</dbReference>
<dbReference type="RefSeq" id="WP_078923267.1">
    <property type="nucleotide sequence ID" value="NZ_FUYB01000015.1"/>
</dbReference>
<dbReference type="AlphaFoldDB" id="A0A1T4XCZ2"/>